<dbReference type="EMBL" id="CP045032">
    <property type="protein sequence ID" value="QFQ03175.1"/>
    <property type="molecule type" value="Genomic_DNA"/>
</dbReference>
<sequence>MAPGFLPIARPLVKPTFFLAGAKNLVTMGANFRLVKPA</sequence>
<dbReference type="AlphaFoldDB" id="A0A5J6ZBW3"/>
<evidence type="ECO:0000313" key="1">
    <source>
        <dbReference type="EMBL" id="QFQ03175.1"/>
    </source>
</evidence>
<protein>
    <submittedName>
        <fullName evidence="1">Uncharacterized protein</fullName>
    </submittedName>
</protein>
<keyword evidence="2" id="KW-1185">Reference proteome</keyword>
<proteinExistence type="predicted"/>
<name>A0A5J6ZBW3_9CORY</name>
<dbReference type="KEGG" id="cuo:CUROG_09155"/>
<evidence type="ECO:0000313" key="2">
    <source>
        <dbReference type="Proteomes" id="UP000326711"/>
    </source>
</evidence>
<gene>
    <name evidence="1" type="ORF">CUROG_09155</name>
</gene>
<accession>A0A5J6ZBW3</accession>
<reference evidence="2" key="1">
    <citation type="submission" date="2019-10" db="EMBL/GenBank/DDBJ databases">
        <title>Complete genome sequence of Corynebacterium urogenitalis DSM 108747, isolated from the genital tract of a cow.</title>
        <authorList>
            <person name="Ruckert C."/>
            <person name="Ballas P."/>
            <person name="Wagener K."/>
            <person name="Drillich M."/>
            <person name="Kaempfer P."/>
            <person name="Busse H.-J."/>
            <person name="Ehling-Schulz M."/>
        </authorList>
    </citation>
    <scope>NUCLEOTIDE SEQUENCE [LARGE SCALE GENOMIC DNA]</scope>
    <source>
        <strain evidence="2">LMM 1652</strain>
    </source>
</reference>
<dbReference type="Proteomes" id="UP000326711">
    <property type="component" value="Chromosome"/>
</dbReference>
<organism evidence="1 2">
    <name type="scientific">Corynebacterium urogenitale</name>
    <dbReference type="NCBI Taxonomy" id="2487892"/>
    <lineage>
        <taxon>Bacteria</taxon>
        <taxon>Bacillati</taxon>
        <taxon>Actinomycetota</taxon>
        <taxon>Actinomycetes</taxon>
        <taxon>Mycobacteriales</taxon>
        <taxon>Corynebacteriaceae</taxon>
        <taxon>Corynebacterium</taxon>
    </lineage>
</organism>